<organism evidence="1 2">
    <name type="scientific">Cohnella lupini</name>
    <dbReference type="NCBI Taxonomy" id="1294267"/>
    <lineage>
        <taxon>Bacteria</taxon>
        <taxon>Bacillati</taxon>
        <taxon>Bacillota</taxon>
        <taxon>Bacilli</taxon>
        <taxon>Bacillales</taxon>
        <taxon>Paenibacillaceae</taxon>
        <taxon>Cohnella</taxon>
    </lineage>
</organism>
<dbReference type="RefSeq" id="WP_115992721.1">
    <property type="nucleotide sequence ID" value="NZ_QRDY01000005.1"/>
</dbReference>
<proteinExistence type="predicted"/>
<sequence length="79" mass="9093">MSNCPKCNDKAVFDPPQTVFEDYYHPQQVNVIHQVKVVRRHHCVPVYCHTTTVSVEDVYCGDFEGNNRGAQTSALRKKR</sequence>
<comment type="caution">
    <text evidence="1">The sequence shown here is derived from an EMBL/GenBank/DDBJ whole genome shotgun (WGS) entry which is preliminary data.</text>
</comment>
<name>A0A3D9IKR5_9BACL</name>
<evidence type="ECO:0000313" key="2">
    <source>
        <dbReference type="Proteomes" id="UP000256869"/>
    </source>
</evidence>
<protein>
    <submittedName>
        <fullName evidence="1">Uncharacterized protein</fullName>
    </submittedName>
</protein>
<dbReference type="OrthoDB" id="2679273at2"/>
<keyword evidence="2" id="KW-1185">Reference proteome</keyword>
<gene>
    <name evidence="1" type="ORF">DFP95_105115</name>
</gene>
<evidence type="ECO:0000313" key="1">
    <source>
        <dbReference type="EMBL" id="RED61686.1"/>
    </source>
</evidence>
<reference evidence="1 2" key="1">
    <citation type="submission" date="2018-07" db="EMBL/GenBank/DDBJ databases">
        <title>Genomic Encyclopedia of Type Strains, Phase III (KMG-III): the genomes of soil and plant-associated and newly described type strains.</title>
        <authorList>
            <person name="Whitman W."/>
        </authorList>
    </citation>
    <scope>NUCLEOTIDE SEQUENCE [LARGE SCALE GENOMIC DNA]</scope>
    <source>
        <strain evidence="1 2">CECT 8236</strain>
    </source>
</reference>
<dbReference type="AlphaFoldDB" id="A0A3D9IKR5"/>
<dbReference type="EMBL" id="QRDY01000005">
    <property type="protein sequence ID" value="RED61686.1"/>
    <property type="molecule type" value="Genomic_DNA"/>
</dbReference>
<dbReference type="Proteomes" id="UP000256869">
    <property type="component" value="Unassembled WGS sequence"/>
</dbReference>
<accession>A0A3D9IKR5</accession>